<dbReference type="Gene3D" id="1.10.10.10">
    <property type="entry name" value="Winged helix-like DNA-binding domain superfamily/Winged helix DNA-binding domain"/>
    <property type="match status" value="1"/>
</dbReference>
<evidence type="ECO:0000313" key="8">
    <source>
        <dbReference type="Proteomes" id="UP000331127"/>
    </source>
</evidence>
<dbReference type="GO" id="GO:0008171">
    <property type="term" value="F:O-methyltransferase activity"/>
    <property type="evidence" value="ECO:0007669"/>
    <property type="project" value="InterPro"/>
</dbReference>
<evidence type="ECO:0000256" key="2">
    <source>
        <dbReference type="ARBA" id="ARBA00022679"/>
    </source>
</evidence>
<dbReference type="PROSITE" id="PS51683">
    <property type="entry name" value="SAM_OMT_II"/>
    <property type="match status" value="1"/>
</dbReference>
<dbReference type="PIRSF" id="PIRSF005739">
    <property type="entry name" value="O-mtase"/>
    <property type="match status" value="1"/>
</dbReference>
<gene>
    <name evidence="7" type="ORF">Amac_091870</name>
</gene>
<evidence type="ECO:0000256" key="3">
    <source>
        <dbReference type="ARBA" id="ARBA00022691"/>
    </source>
</evidence>
<dbReference type="InterPro" id="IPR016461">
    <property type="entry name" value="COMT-like"/>
</dbReference>
<dbReference type="Pfam" id="PF08100">
    <property type="entry name" value="Dimerisation"/>
    <property type="match status" value="1"/>
</dbReference>
<dbReference type="PANTHER" id="PTHR43712">
    <property type="entry name" value="PUTATIVE (AFU_ORTHOLOGUE AFUA_4G14580)-RELATED"/>
    <property type="match status" value="1"/>
</dbReference>
<keyword evidence="2 7" id="KW-0808">Transferase</keyword>
<accession>A0A5M3X3H1</accession>
<evidence type="ECO:0000259" key="6">
    <source>
        <dbReference type="Pfam" id="PF08100"/>
    </source>
</evidence>
<evidence type="ECO:0000256" key="1">
    <source>
        <dbReference type="ARBA" id="ARBA00022603"/>
    </source>
</evidence>
<dbReference type="AlphaFoldDB" id="A0A5M3X3H1"/>
<dbReference type="GO" id="GO:0046983">
    <property type="term" value="F:protein dimerization activity"/>
    <property type="evidence" value="ECO:0007669"/>
    <property type="project" value="InterPro"/>
</dbReference>
<comment type="caution">
    <text evidence="7">The sequence shown here is derived from an EMBL/GenBank/DDBJ whole genome shotgun (WGS) entry which is preliminary data.</text>
</comment>
<dbReference type="InterPro" id="IPR001077">
    <property type="entry name" value="COMT_C"/>
</dbReference>
<sequence length="335" mass="35884">MTANPADAVWDAIHGISRFAALSTMAELDFAAHLRDGPLSADQLAARCDAHPQSVRRVLRELAGMGFVRSVPEGYEVTEAGLLLADDSPGSLRSGIRLVGEEAYWNGMGRLPKTVKSGVSAFRELHGGVYGYLGAHPETAVIFDDYMSRRAIPFASGLADHYDFAGVERVVDVGGGRGHILSAVLAAHPRTRGVLFDLDRVIPSGREAIAAAGLADRCECVVGDFFVQDDIPVGDVYILANVIHNWGDDDSVRILSNIRAAMPSTGKILVVEIVLPDDDSPHVGLDADMRMLGLIGEGMERTRAEYQTLLEKSGLTLSEIVELPAWASAIVATPI</sequence>
<reference evidence="7 8" key="1">
    <citation type="submission" date="2019-10" db="EMBL/GenBank/DDBJ databases">
        <title>Whole genome shotgun sequence of Acrocarpospora macrocephala NBRC 16266.</title>
        <authorList>
            <person name="Ichikawa N."/>
            <person name="Kimura A."/>
            <person name="Kitahashi Y."/>
            <person name="Komaki H."/>
            <person name="Oguchi A."/>
        </authorList>
    </citation>
    <scope>NUCLEOTIDE SEQUENCE [LARGE SCALE GENOMIC DNA]</scope>
    <source>
        <strain evidence="7 8">NBRC 16266</strain>
    </source>
</reference>
<keyword evidence="3" id="KW-0949">S-adenosyl-L-methionine</keyword>
<dbReference type="Gene3D" id="3.40.50.150">
    <property type="entry name" value="Vaccinia Virus protein VP39"/>
    <property type="match status" value="1"/>
</dbReference>
<keyword evidence="8" id="KW-1185">Reference proteome</keyword>
<dbReference type="SUPFAM" id="SSF53335">
    <property type="entry name" value="S-adenosyl-L-methionine-dependent methyltransferases"/>
    <property type="match status" value="1"/>
</dbReference>
<protein>
    <submittedName>
        <fullName evidence="7">Methyltransferase</fullName>
    </submittedName>
</protein>
<dbReference type="SUPFAM" id="SSF46785">
    <property type="entry name" value="Winged helix' DNA-binding domain"/>
    <property type="match status" value="1"/>
</dbReference>
<dbReference type="CDD" id="cd00090">
    <property type="entry name" value="HTH_ARSR"/>
    <property type="match status" value="1"/>
</dbReference>
<feature type="domain" description="O-methyltransferase dimerisation" evidence="6">
    <location>
        <begin position="10"/>
        <end position="84"/>
    </location>
</feature>
<dbReference type="InterPro" id="IPR012967">
    <property type="entry name" value="COMT_dimerisation"/>
</dbReference>
<dbReference type="Pfam" id="PF00891">
    <property type="entry name" value="Methyltransf_2"/>
    <property type="match status" value="1"/>
</dbReference>
<name>A0A5M3X3H1_9ACTN</name>
<dbReference type="Proteomes" id="UP000331127">
    <property type="component" value="Unassembled WGS sequence"/>
</dbReference>
<feature type="active site" description="Proton acceptor" evidence="4">
    <location>
        <position position="244"/>
    </location>
</feature>
<evidence type="ECO:0000256" key="4">
    <source>
        <dbReference type="PIRSR" id="PIRSR005739-1"/>
    </source>
</evidence>
<feature type="domain" description="O-methyltransferase C-terminal" evidence="5">
    <location>
        <begin position="113"/>
        <end position="314"/>
    </location>
</feature>
<evidence type="ECO:0000313" key="7">
    <source>
        <dbReference type="EMBL" id="GES15590.1"/>
    </source>
</evidence>
<dbReference type="Gene3D" id="1.10.287.1350">
    <property type="match status" value="1"/>
</dbReference>
<dbReference type="RefSeq" id="WP_246269129.1">
    <property type="nucleotide sequence ID" value="NZ_BAAAHL010000073.1"/>
</dbReference>
<dbReference type="InterPro" id="IPR036388">
    <property type="entry name" value="WH-like_DNA-bd_sf"/>
</dbReference>
<dbReference type="InterPro" id="IPR029063">
    <property type="entry name" value="SAM-dependent_MTases_sf"/>
</dbReference>
<dbReference type="InterPro" id="IPR011991">
    <property type="entry name" value="ArsR-like_HTH"/>
</dbReference>
<keyword evidence="1 7" id="KW-0489">Methyltransferase</keyword>
<proteinExistence type="predicted"/>
<organism evidence="7 8">
    <name type="scientific">Acrocarpospora macrocephala</name>
    <dbReference type="NCBI Taxonomy" id="150177"/>
    <lineage>
        <taxon>Bacteria</taxon>
        <taxon>Bacillati</taxon>
        <taxon>Actinomycetota</taxon>
        <taxon>Actinomycetes</taxon>
        <taxon>Streptosporangiales</taxon>
        <taxon>Streptosporangiaceae</taxon>
        <taxon>Acrocarpospora</taxon>
    </lineage>
</organism>
<dbReference type="EMBL" id="BLAE01000079">
    <property type="protein sequence ID" value="GES15590.1"/>
    <property type="molecule type" value="Genomic_DNA"/>
</dbReference>
<dbReference type="InterPro" id="IPR036390">
    <property type="entry name" value="WH_DNA-bd_sf"/>
</dbReference>
<evidence type="ECO:0000259" key="5">
    <source>
        <dbReference type="Pfam" id="PF00891"/>
    </source>
</evidence>
<dbReference type="PANTHER" id="PTHR43712:SF2">
    <property type="entry name" value="O-METHYLTRANSFERASE CICE"/>
    <property type="match status" value="1"/>
</dbReference>
<dbReference type="GO" id="GO:0032259">
    <property type="term" value="P:methylation"/>
    <property type="evidence" value="ECO:0007669"/>
    <property type="project" value="UniProtKB-KW"/>
</dbReference>
<dbReference type="CDD" id="cd02440">
    <property type="entry name" value="AdoMet_MTases"/>
    <property type="match status" value="1"/>
</dbReference>